<evidence type="ECO:0000256" key="4">
    <source>
        <dbReference type="ARBA" id="ARBA00022795"/>
    </source>
</evidence>
<keyword evidence="6" id="KW-0969">Cilium</keyword>
<dbReference type="RefSeq" id="WP_318779786.1">
    <property type="nucleotide sequence ID" value="NZ_JADBEE010000001.1"/>
</dbReference>
<dbReference type="Gene3D" id="1.20.120.340">
    <property type="entry name" value="Flagellar protein FliS"/>
    <property type="match status" value="1"/>
</dbReference>
<dbReference type="InterPro" id="IPR036584">
    <property type="entry name" value="FliS_sf"/>
</dbReference>
<keyword evidence="6" id="KW-0966">Cell projection</keyword>
<reference evidence="6 7" key="1">
    <citation type="submission" date="2020-10" db="EMBL/GenBank/DDBJ databases">
        <title>Sequencing the genomes of 1000 actinobacteria strains.</title>
        <authorList>
            <person name="Klenk H.-P."/>
        </authorList>
    </citation>
    <scope>NUCLEOTIDE SEQUENCE [LARGE SCALE GENOMIC DNA]</scope>
    <source>
        <strain evidence="6 7">DSM 15474</strain>
    </source>
</reference>
<keyword evidence="3" id="KW-0963">Cytoplasm</keyword>
<organism evidence="6 7">
    <name type="scientific">Nesterenkonia halotolerans</name>
    <dbReference type="NCBI Taxonomy" id="225325"/>
    <lineage>
        <taxon>Bacteria</taxon>
        <taxon>Bacillati</taxon>
        <taxon>Actinomycetota</taxon>
        <taxon>Actinomycetes</taxon>
        <taxon>Micrococcales</taxon>
        <taxon>Micrococcaceae</taxon>
        <taxon>Nesterenkonia</taxon>
    </lineage>
</organism>
<gene>
    <name evidence="6" type="ORF">H4W26_001224</name>
</gene>
<keyword evidence="5" id="KW-0143">Chaperone</keyword>
<evidence type="ECO:0000256" key="2">
    <source>
        <dbReference type="ARBA" id="ARBA00008787"/>
    </source>
</evidence>
<comment type="subcellular location">
    <subcellularLocation>
        <location evidence="1">Cytoplasm</location>
        <location evidence="1">Cytosol</location>
    </subcellularLocation>
</comment>
<dbReference type="Pfam" id="PF02561">
    <property type="entry name" value="FliS"/>
    <property type="match status" value="1"/>
</dbReference>
<dbReference type="InterPro" id="IPR003713">
    <property type="entry name" value="FliS"/>
</dbReference>
<comment type="similarity">
    <text evidence="2">Belongs to the FliS family.</text>
</comment>
<dbReference type="CDD" id="cd16098">
    <property type="entry name" value="FliS"/>
    <property type="match status" value="1"/>
</dbReference>
<evidence type="ECO:0000256" key="3">
    <source>
        <dbReference type="ARBA" id="ARBA00022490"/>
    </source>
</evidence>
<evidence type="ECO:0000256" key="1">
    <source>
        <dbReference type="ARBA" id="ARBA00004514"/>
    </source>
</evidence>
<evidence type="ECO:0000313" key="7">
    <source>
        <dbReference type="Proteomes" id="UP000636579"/>
    </source>
</evidence>
<sequence length="145" mass="16037">MIAEMYENLSRARSQFNREAILSASPAKLLTMLYDRLMLDLNRAEAAQQQQNWQEASAQLVHAQAIIAELSSSLDTAVWDGGRQLQALYSFATAELIAANTRRDPSRTRSIIEIFEPLRATWHEAAEIALVSEPAGQPRGVLGVG</sequence>
<evidence type="ECO:0000313" key="6">
    <source>
        <dbReference type="EMBL" id="MBE1514469.1"/>
    </source>
</evidence>
<name>A0ABR9J6J8_9MICC</name>
<proteinExistence type="inferred from homology"/>
<comment type="caution">
    <text evidence="6">The sequence shown here is derived from an EMBL/GenBank/DDBJ whole genome shotgun (WGS) entry which is preliminary data.</text>
</comment>
<dbReference type="EMBL" id="JADBEE010000001">
    <property type="protein sequence ID" value="MBE1514469.1"/>
    <property type="molecule type" value="Genomic_DNA"/>
</dbReference>
<dbReference type="PANTHER" id="PTHR34773:SF1">
    <property type="entry name" value="FLAGELLAR SECRETION CHAPERONE FLIS"/>
    <property type="match status" value="1"/>
</dbReference>
<dbReference type="Proteomes" id="UP000636579">
    <property type="component" value="Unassembled WGS sequence"/>
</dbReference>
<keyword evidence="6" id="KW-0282">Flagellum</keyword>
<keyword evidence="7" id="KW-1185">Reference proteome</keyword>
<dbReference type="SUPFAM" id="SSF101116">
    <property type="entry name" value="Flagellar export chaperone FliS"/>
    <property type="match status" value="1"/>
</dbReference>
<dbReference type="NCBIfam" id="TIGR00208">
    <property type="entry name" value="fliS"/>
    <property type="match status" value="1"/>
</dbReference>
<accession>A0ABR9J6J8</accession>
<dbReference type="PANTHER" id="PTHR34773">
    <property type="entry name" value="FLAGELLAR SECRETION CHAPERONE FLIS"/>
    <property type="match status" value="1"/>
</dbReference>
<protein>
    <submittedName>
        <fullName evidence="6">Flagellar protein FliS</fullName>
    </submittedName>
</protein>
<keyword evidence="4" id="KW-1005">Bacterial flagellum biogenesis</keyword>
<evidence type="ECO:0000256" key="5">
    <source>
        <dbReference type="ARBA" id="ARBA00023186"/>
    </source>
</evidence>